<reference evidence="1 2" key="1">
    <citation type="submission" date="2020-02" db="EMBL/GenBank/DDBJ databases">
        <title>Characterization of phylogenetic diversity of novel bifidobacterial species isolated in Czech ZOOs.</title>
        <authorList>
            <person name="Lugli G.A."/>
            <person name="Vera N.B."/>
            <person name="Ventura M."/>
        </authorList>
    </citation>
    <scope>NUCLEOTIDE SEQUENCE [LARGE SCALE GENOMIC DNA]</scope>
    <source>
        <strain evidence="1 2">DSM 109959</strain>
    </source>
</reference>
<comment type="caution">
    <text evidence="1">The sequence shown here is derived from an EMBL/GenBank/DDBJ whole genome shotgun (WGS) entry which is preliminary data.</text>
</comment>
<keyword evidence="2" id="KW-1185">Reference proteome</keyword>
<sequence length="101" mass="11512">MAASKKTAQQQKAAMMALMEANQGQDLVLDAKEEKPTVRHRHNKHADLPTKPASFRLPMDVLEKLDRFVWSETNRSKNGKPQMSRADVVTAALREWLSERL</sequence>
<dbReference type="Proteomes" id="UP000543419">
    <property type="component" value="Unassembled WGS sequence"/>
</dbReference>
<evidence type="ECO:0000313" key="1">
    <source>
        <dbReference type="EMBL" id="NMM99378.1"/>
    </source>
</evidence>
<proteinExistence type="predicted"/>
<gene>
    <name evidence="1" type="ORF">G1C97_2338</name>
</gene>
<dbReference type="AlphaFoldDB" id="A0A7Y0HY49"/>
<protein>
    <submittedName>
        <fullName evidence="1">Uncharacterized protein</fullName>
    </submittedName>
</protein>
<evidence type="ECO:0000313" key="2">
    <source>
        <dbReference type="Proteomes" id="UP000543419"/>
    </source>
</evidence>
<organism evidence="1 2">
    <name type="scientific">Bifidobacterium olomucense</name>
    <dbReference type="NCBI Taxonomy" id="2675324"/>
    <lineage>
        <taxon>Bacteria</taxon>
        <taxon>Bacillati</taxon>
        <taxon>Actinomycetota</taxon>
        <taxon>Actinomycetes</taxon>
        <taxon>Bifidobacteriales</taxon>
        <taxon>Bifidobacteriaceae</taxon>
        <taxon>Bifidobacterium</taxon>
    </lineage>
</organism>
<dbReference type="RefSeq" id="WP_169241928.1">
    <property type="nucleotide sequence ID" value="NZ_JAAIIG010000024.1"/>
</dbReference>
<dbReference type="CDD" id="cd22231">
    <property type="entry name" value="RHH_NikR_HicB-like"/>
    <property type="match status" value="1"/>
</dbReference>
<name>A0A7Y0HY49_9BIFI</name>
<accession>A0A7Y0HY49</accession>
<dbReference type="EMBL" id="JAAIIG010000024">
    <property type="protein sequence ID" value="NMM99378.1"/>
    <property type="molecule type" value="Genomic_DNA"/>
</dbReference>